<dbReference type="Gene3D" id="1.25.40.20">
    <property type="entry name" value="Ankyrin repeat-containing domain"/>
    <property type="match status" value="1"/>
</dbReference>
<evidence type="ECO:0000256" key="1">
    <source>
        <dbReference type="ARBA" id="ARBA00022737"/>
    </source>
</evidence>
<evidence type="ECO:0000313" key="5">
    <source>
        <dbReference type="EMBL" id="KAJ7698003.1"/>
    </source>
</evidence>
<organism evidence="5 6">
    <name type="scientific">Mycena rosella</name>
    <name type="common">Pink bonnet</name>
    <name type="synonym">Agaricus rosellus</name>
    <dbReference type="NCBI Taxonomy" id="1033263"/>
    <lineage>
        <taxon>Eukaryota</taxon>
        <taxon>Fungi</taxon>
        <taxon>Dikarya</taxon>
        <taxon>Basidiomycota</taxon>
        <taxon>Agaricomycotina</taxon>
        <taxon>Agaricomycetes</taxon>
        <taxon>Agaricomycetidae</taxon>
        <taxon>Agaricales</taxon>
        <taxon>Marasmiineae</taxon>
        <taxon>Mycenaceae</taxon>
        <taxon>Mycena</taxon>
    </lineage>
</organism>
<dbReference type="PANTHER" id="PTHR24134:SF9">
    <property type="entry name" value="ANKYRIN REPEAT AND SOCS BOX PROTEIN 8"/>
    <property type="match status" value="1"/>
</dbReference>
<dbReference type="PROSITE" id="PS50088">
    <property type="entry name" value="ANK_REPEAT"/>
    <property type="match status" value="2"/>
</dbReference>
<dbReference type="AlphaFoldDB" id="A0AAD7GPK4"/>
<dbReference type="Proteomes" id="UP001221757">
    <property type="component" value="Unassembled WGS sequence"/>
</dbReference>
<dbReference type="SMART" id="SM00248">
    <property type="entry name" value="ANK"/>
    <property type="match status" value="3"/>
</dbReference>
<proteinExistence type="predicted"/>
<comment type="caution">
    <text evidence="5">The sequence shown here is derived from an EMBL/GenBank/DDBJ whole genome shotgun (WGS) entry which is preliminary data.</text>
</comment>
<dbReference type="PANTHER" id="PTHR24134">
    <property type="entry name" value="ANKYRIN REPEAT-CONTAINING PROTEIN DDB_G0279043"/>
    <property type="match status" value="1"/>
</dbReference>
<evidence type="ECO:0000256" key="4">
    <source>
        <dbReference type="SAM" id="MobiDB-lite"/>
    </source>
</evidence>
<dbReference type="InterPro" id="IPR036770">
    <property type="entry name" value="Ankyrin_rpt-contain_sf"/>
</dbReference>
<reference evidence="5" key="1">
    <citation type="submission" date="2023-03" db="EMBL/GenBank/DDBJ databases">
        <title>Massive genome expansion in bonnet fungi (Mycena s.s.) driven by repeated elements and novel gene families across ecological guilds.</title>
        <authorList>
            <consortium name="Lawrence Berkeley National Laboratory"/>
            <person name="Harder C.B."/>
            <person name="Miyauchi S."/>
            <person name="Viragh M."/>
            <person name="Kuo A."/>
            <person name="Thoen E."/>
            <person name="Andreopoulos B."/>
            <person name="Lu D."/>
            <person name="Skrede I."/>
            <person name="Drula E."/>
            <person name="Henrissat B."/>
            <person name="Morin E."/>
            <person name="Kohler A."/>
            <person name="Barry K."/>
            <person name="LaButti K."/>
            <person name="Morin E."/>
            <person name="Salamov A."/>
            <person name="Lipzen A."/>
            <person name="Mereny Z."/>
            <person name="Hegedus B."/>
            <person name="Baldrian P."/>
            <person name="Stursova M."/>
            <person name="Weitz H."/>
            <person name="Taylor A."/>
            <person name="Grigoriev I.V."/>
            <person name="Nagy L.G."/>
            <person name="Martin F."/>
            <person name="Kauserud H."/>
        </authorList>
    </citation>
    <scope>NUCLEOTIDE SEQUENCE</scope>
    <source>
        <strain evidence="5">CBHHK067</strain>
    </source>
</reference>
<dbReference type="SUPFAM" id="SSF48403">
    <property type="entry name" value="Ankyrin repeat"/>
    <property type="match status" value="1"/>
</dbReference>
<protein>
    <submittedName>
        <fullName evidence="5">Uncharacterized protein</fullName>
    </submittedName>
</protein>
<dbReference type="EMBL" id="JARKIE010000027">
    <property type="protein sequence ID" value="KAJ7698003.1"/>
    <property type="molecule type" value="Genomic_DNA"/>
</dbReference>
<evidence type="ECO:0000313" key="6">
    <source>
        <dbReference type="Proteomes" id="UP001221757"/>
    </source>
</evidence>
<feature type="compositionally biased region" description="Polar residues" evidence="4">
    <location>
        <begin position="419"/>
        <end position="429"/>
    </location>
</feature>
<evidence type="ECO:0000256" key="2">
    <source>
        <dbReference type="ARBA" id="ARBA00023043"/>
    </source>
</evidence>
<accession>A0AAD7GPK4</accession>
<dbReference type="InterPro" id="IPR002110">
    <property type="entry name" value="Ankyrin_rpt"/>
</dbReference>
<dbReference type="Pfam" id="PF12796">
    <property type="entry name" value="Ank_2"/>
    <property type="match status" value="1"/>
</dbReference>
<sequence>MKIGPIANAPSKAVKCGNVTGALVEIPLASIQTAVQLVQAGPLEAGDNAVRFSHVFGNREGVNVAAACAGTTLEEQAVGPDMSTFQNIPAVFSSFNQFRMLITTPDATTGATTFCGVVCLSGLGNDEYQLMLSVDGTREVHGGMICVTQEEGSCRTSERSSWRATCKFLSQTTRIWIKKRCFGERSERIGRCCICSFRFDPSGSVSRNLLLPSSATSPRSLKPLSCVNSASTIHVTCIFDELPPELIALLPASLTTAALNALVLTCRHLREILQPELESRLTPKLSEKLFPWAAAPYPSQASLPPHSLGPGAGYLLYAAEVGNIESTALLLKAGADPAMDWDQEQHQALHLATMNKDLDMIKLLLDHGAPVDAQFGSDGGSQSALHYACSIGPMEMILLLLRRGADLQRRGYFGAGQRCKSNGPASTPPETEERGGVVKWDGLPLGAETKQLISLLMAASQETALGTISTHLTALVKEASIRRRNVLLQF</sequence>
<name>A0AAD7GPK4_MYCRO</name>
<gene>
    <name evidence="5" type="ORF">B0H17DRAFT_1129946</name>
</gene>
<evidence type="ECO:0000256" key="3">
    <source>
        <dbReference type="PROSITE-ProRule" id="PRU00023"/>
    </source>
</evidence>
<keyword evidence="2 3" id="KW-0040">ANK repeat</keyword>
<keyword evidence="1" id="KW-0677">Repeat</keyword>
<keyword evidence="6" id="KW-1185">Reference proteome</keyword>
<dbReference type="PROSITE" id="PS50297">
    <property type="entry name" value="ANK_REP_REGION"/>
    <property type="match status" value="2"/>
</dbReference>
<feature type="repeat" description="ANK" evidence="3">
    <location>
        <begin position="344"/>
        <end position="376"/>
    </location>
</feature>
<feature type="repeat" description="ANK" evidence="3">
    <location>
        <begin position="380"/>
        <end position="412"/>
    </location>
</feature>
<feature type="region of interest" description="Disordered" evidence="4">
    <location>
        <begin position="418"/>
        <end position="437"/>
    </location>
</feature>